<accession>A0A7C4ZGB8</accession>
<feature type="coiled-coil region" evidence="2">
    <location>
        <begin position="389"/>
        <end position="452"/>
    </location>
</feature>
<comment type="caution">
    <text evidence="5">The sequence shown here is derived from an EMBL/GenBank/DDBJ whole genome shotgun (WGS) entry which is preliminary data.</text>
</comment>
<dbReference type="HAMAP" id="MF_01867">
    <property type="entry name" value="BshC"/>
    <property type="match status" value="1"/>
</dbReference>
<dbReference type="Pfam" id="PF10079">
    <property type="entry name" value="Rossmann-like_BshC"/>
    <property type="match status" value="1"/>
</dbReference>
<name>A0A7C4ZGB8_9DEIN</name>
<dbReference type="EMBL" id="DRPZ01000147">
    <property type="protein sequence ID" value="HGY09498.1"/>
    <property type="molecule type" value="Genomic_DNA"/>
</dbReference>
<evidence type="ECO:0000313" key="5">
    <source>
        <dbReference type="EMBL" id="HGY09498.1"/>
    </source>
</evidence>
<evidence type="ECO:0000259" key="3">
    <source>
        <dbReference type="Pfam" id="PF10079"/>
    </source>
</evidence>
<gene>
    <name evidence="2 5" type="primary">bshC</name>
    <name evidence="5" type="ORF">ENK37_05530</name>
</gene>
<sequence>MSRVRTAFLQGRLRSFLPYGPEDLPARIAADRAAPRSELAAALEAYLKRLGAPARSLESARRIAHPRSRVVITGQQAGLLTGPAFTLYKAHSALKLAYAYDDADRPVVGLFWVASQDHDTAEVSRIHFLDAEERIRELALDLPEAVPVARLPFAPYREEVLAFVRAFGGHAGVRERIEAALEGEWSYAEAFARLLLAFLGVHGVVPLDPMAPELAPLFVPALERELEDPLASSMAINAAGEALGSVGIAPSLGRPPGATNLFLEGDDGRRRLLHYDDGVFSDGLRRYRAEDLRSLLQSEPSRLTPAAGLRPVVQDAVVPTAGLVVGPGEMAYVAQLAGVYRLHGLEPPAVIDRMHGLVLEPPVRRILEKYTLDPWAFLEAPEEAMLEALARTSTAAAELERGLRRVEDEFSRMLAALPALDPTLTGAFERSQRRLEGEIERLRGKLLAAELQQKRIVRDQYRRLLTHLRPLGRPQERVYSFLGYILKHGPEVLERLCKAPARGRVTIDA</sequence>
<keyword evidence="2" id="KW-0175">Coiled coil</keyword>
<dbReference type="EC" id="6.-.-.-" evidence="2"/>
<feature type="domain" description="Bacillithiol biosynthesis BshC N-terminal Rossmann-like" evidence="3">
    <location>
        <begin position="29"/>
        <end position="354"/>
    </location>
</feature>
<evidence type="ECO:0000259" key="4">
    <source>
        <dbReference type="Pfam" id="PF24850"/>
    </source>
</evidence>
<dbReference type="InterPro" id="IPR055398">
    <property type="entry name" value="Rossmann-like_BshC"/>
</dbReference>
<dbReference type="InterPro" id="IPR011199">
    <property type="entry name" value="Bacillithiol_biosynth_BshC"/>
</dbReference>
<organism evidence="5">
    <name type="scientific">Oceanithermus profundus</name>
    <dbReference type="NCBI Taxonomy" id="187137"/>
    <lineage>
        <taxon>Bacteria</taxon>
        <taxon>Thermotogati</taxon>
        <taxon>Deinococcota</taxon>
        <taxon>Deinococci</taxon>
        <taxon>Thermales</taxon>
        <taxon>Thermaceae</taxon>
        <taxon>Oceanithermus</taxon>
    </lineage>
</organism>
<dbReference type="Pfam" id="PF24850">
    <property type="entry name" value="CC_BshC"/>
    <property type="match status" value="1"/>
</dbReference>
<dbReference type="GO" id="GO:0016874">
    <property type="term" value="F:ligase activity"/>
    <property type="evidence" value="ECO:0007669"/>
    <property type="project" value="UniProtKB-UniRule"/>
</dbReference>
<dbReference type="NCBIfam" id="TIGR03998">
    <property type="entry name" value="thiol_BshC"/>
    <property type="match status" value="1"/>
</dbReference>
<keyword evidence="1 2" id="KW-0436">Ligase</keyword>
<evidence type="ECO:0000256" key="1">
    <source>
        <dbReference type="ARBA" id="ARBA00022598"/>
    </source>
</evidence>
<dbReference type="Proteomes" id="UP000885759">
    <property type="component" value="Unassembled WGS sequence"/>
</dbReference>
<evidence type="ECO:0000256" key="2">
    <source>
        <dbReference type="HAMAP-Rule" id="MF_01867"/>
    </source>
</evidence>
<dbReference type="InterPro" id="IPR055399">
    <property type="entry name" value="CC_BshC"/>
</dbReference>
<reference evidence="5" key="1">
    <citation type="journal article" date="2020" name="mSystems">
        <title>Genome- and Community-Level Interaction Insights into Carbon Utilization and Element Cycling Functions of Hydrothermarchaeota in Hydrothermal Sediment.</title>
        <authorList>
            <person name="Zhou Z."/>
            <person name="Liu Y."/>
            <person name="Xu W."/>
            <person name="Pan J."/>
            <person name="Luo Z.H."/>
            <person name="Li M."/>
        </authorList>
    </citation>
    <scope>NUCLEOTIDE SEQUENCE [LARGE SCALE GENOMIC DNA]</scope>
    <source>
        <strain evidence="5">HyVt-570</strain>
    </source>
</reference>
<feature type="domain" description="Bacillithiol biosynthesis BshC C-terminal coiled-coil" evidence="4">
    <location>
        <begin position="357"/>
        <end position="500"/>
    </location>
</feature>
<comment type="similarity">
    <text evidence="2">Belongs to the BshC family.</text>
</comment>
<proteinExistence type="inferred from homology"/>
<protein>
    <recommendedName>
        <fullName evidence="2">Putative cysteine ligase BshC</fullName>
        <ecNumber evidence="2">6.-.-.-</ecNumber>
    </recommendedName>
</protein>
<dbReference type="AlphaFoldDB" id="A0A7C4ZGB8"/>